<dbReference type="OrthoDB" id="10673549at2759"/>
<keyword evidence="2" id="KW-1185">Reference proteome</keyword>
<organism evidence="1 2">
    <name type="scientific">Gracilariopsis chorda</name>
    <dbReference type="NCBI Taxonomy" id="448386"/>
    <lineage>
        <taxon>Eukaryota</taxon>
        <taxon>Rhodophyta</taxon>
        <taxon>Florideophyceae</taxon>
        <taxon>Rhodymeniophycidae</taxon>
        <taxon>Gracilariales</taxon>
        <taxon>Gracilariaceae</taxon>
        <taxon>Gracilariopsis</taxon>
    </lineage>
</organism>
<evidence type="ECO:0000313" key="1">
    <source>
        <dbReference type="EMBL" id="PXF49158.1"/>
    </source>
</evidence>
<dbReference type="AlphaFoldDB" id="A0A2V3J416"/>
<name>A0A2V3J416_9FLOR</name>
<reference evidence="1 2" key="1">
    <citation type="journal article" date="2018" name="Mol. Biol. Evol.">
        <title>Analysis of the draft genome of the red seaweed Gracilariopsis chorda provides insights into genome size evolution in Rhodophyta.</title>
        <authorList>
            <person name="Lee J."/>
            <person name="Yang E.C."/>
            <person name="Graf L."/>
            <person name="Yang J.H."/>
            <person name="Qiu H."/>
            <person name="Zel Zion U."/>
            <person name="Chan C.X."/>
            <person name="Stephens T.G."/>
            <person name="Weber A.P.M."/>
            <person name="Boo G.H."/>
            <person name="Boo S.M."/>
            <person name="Kim K.M."/>
            <person name="Shin Y."/>
            <person name="Jung M."/>
            <person name="Lee S.J."/>
            <person name="Yim H.S."/>
            <person name="Lee J.H."/>
            <person name="Bhattacharya D."/>
            <person name="Yoon H.S."/>
        </authorList>
    </citation>
    <scope>NUCLEOTIDE SEQUENCE [LARGE SCALE GENOMIC DNA]</scope>
    <source>
        <strain evidence="1 2">SKKU-2015</strain>
        <tissue evidence="1">Whole body</tissue>
    </source>
</reference>
<comment type="caution">
    <text evidence="1">The sequence shown here is derived from an EMBL/GenBank/DDBJ whole genome shotgun (WGS) entry which is preliminary data.</text>
</comment>
<dbReference type="Proteomes" id="UP000247409">
    <property type="component" value="Unassembled WGS sequence"/>
</dbReference>
<proteinExistence type="predicted"/>
<protein>
    <submittedName>
        <fullName evidence="1">Uncharacterized protein</fullName>
    </submittedName>
</protein>
<evidence type="ECO:0000313" key="2">
    <source>
        <dbReference type="Proteomes" id="UP000247409"/>
    </source>
</evidence>
<gene>
    <name evidence="1" type="ORF">BWQ96_01107</name>
</gene>
<sequence>MESHQASPSRLSRESHPAKPTETLFGGWQYRQIVQLFVQNLGDCLLGEEHYQRILSYGERKTGAEQRSLRNFGQHVHWNTTIYQKWRSHPQFSQVLTTFFTHTDGSETQEEQEANGKSRAEDVISRFDNGEMEFVFEEVVSVIDHGGLYDQYTMDTKTERYVELVKFFTPLQCAKNEINLTAVLYTKLSFIVQHFINDVSSVETSPQTVNMVLICCMLLVGQASAITASGTPWLLNAFLVMTVDSSEGSMRSLSLVLQKDCNSLYQMSWTMGLLKIKQSDQEEEITSSMTIEEGRAYKRLLNGGNVSNEMYTRLRTLSIMMMSEGIIVQSDGVTRLLRGQIAGDEEAVREVEGFLRIAETKNGFIRGQRRNRLLVWLARLYLVVTAALSIFVAAENVGNRDNLFERITDGLATVTACWFTMLGLRKVQSDDEKIIRHMVLGIIPIQHADELVSYLQTDAETLKVALSRNVQDYAWLSPNQCCFVKGKAIGNLEVLGGLDAFSCDRAGLLEVDKGVVYDVVNAMLGQGKKDGENYHVMGWSRSTKWFIANRVPDNCVVAGS</sequence>
<accession>A0A2V3J416</accession>
<dbReference type="EMBL" id="NBIV01000008">
    <property type="protein sequence ID" value="PXF49158.1"/>
    <property type="molecule type" value="Genomic_DNA"/>
</dbReference>